<name>A0A2G5B2Z2_COERN</name>
<accession>A0A2G5B2Z2</accession>
<dbReference type="Proteomes" id="UP000242474">
    <property type="component" value="Unassembled WGS sequence"/>
</dbReference>
<feature type="region of interest" description="Disordered" evidence="1">
    <location>
        <begin position="246"/>
        <end position="288"/>
    </location>
</feature>
<feature type="region of interest" description="Disordered" evidence="1">
    <location>
        <begin position="1"/>
        <end position="24"/>
    </location>
</feature>
<gene>
    <name evidence="2" type="ORF">COEREDRAFT_83501</name>
</gene>
<feature type="compositionally biased region" description="Polar residues" evidence="1">
    <location>
        <begin position="7"/>
        <end position="23"/>
    </location>
</feature>
<protein>
    <submittedName>
        <fullName evidence="2">Uncharacterized protein</fullName>
    </submittedName>
</protein>
<proteinExistence type="predicted"/>
<reference evidence="2 3" key="1">
    <citation type="journal article" date="2015" name="Genome Biol. Evol.">
        <title>Phylogenomic analyses indicate that early fungi evolved digesting cell walls of algal ancestors of land plants.</title>
        <authorList>
            <person name="Chang Y."/>
            <person name="Wang S."/>
            <person name="Sekimoto S."/>
            <person name="Aerts A.L."/>
            <person name="Choi C."/>
            <person name="Clum A."/>
            <person name="LaButti K.M."/>
            <person name="Lindquist E.A."/>
            <person name="Yee Ngan C."/>
            <person name="Ohm R.A."/>
            <person name="Salamov A.A."/>
            <person name="Grigoriev I.V."/>
            <person name="Spatafora J.W."/>
            <person name="Berbee M.L."/>
        </authorList>
    </citation>
    <scope>NUCLEOTIDE SEQUENCE [LARGE SCALE GENOMIC DNA]</scope>
    <source>
        <strain evidence="2 3">NRRL 1564</strain>
    </source>
</reference>
<feature type="region of interest" description="Disordered" evidence="1">
    <location>
        <begin position="89"/>
        <end position="114"/>
    </location>
</feature>
<keyword evidence="3" id="KW-1185">Reference proteome</keyword>
<evidence type="ECO:0000256" key="1">
    <source>
        <dbReference type="SAM" id="MobiDB-lite"/>
    </source>
</evidence>
<evidence type="ECO:0000313" key="2">
    <source>
        <dbReference type="EMBL" id="PIA13388.1"/>
    </source>
</evidence>
<evidence type="ECO:0000313" key="3">
    <source>
        <dbReference type="Proteomes" id="UP000242474"/>
    </source>
</evidence>
<dbReference type="EMBL" id="KZ303538">
    <property type="protein sequence ID" value="PIA13388.1"/>
    <property type="molecule type" value="Genomic_DNA"/>
</dbReference>
<dbReference type="AlphaFoldDB" id="A0A2G5B2Z2"/>
<sequence length="288" mass="32532">MRRRLQNHTNTPFQVFADTSTGEEQPEHHAQYLECFRYDSKTLSQDDAAQRTTDKDKPFILSPRSRVNSQKENFDFVKMQLVSCGRIKSTKQPEETRARVLQQRSLGKRDHSNRIDDRSLQPLKASQTWHWPVSCLSGSSRHDPSLASPDVDALALVLSDVVIENSSRHSEGRNLDGLTTVKGSMLFSSKAPQWTCPKPANGARQNRPSCSNIPAPLLRLDTNIEPPLVSINGSEGALVTNAKVDKRNKSTRSQKRVVSRNHQEQRSKTSQQHLNFMSTPPTLKRTIR</sequence>
<dbReference type="OrthoDB" id="5523498at2759"/>
<feature type="compositionally biased region" description="Basic residues" evidence="1">
    <location>
        <begin position="249"/>
        <end position="259"/>
    </location>
</feature>
<feature type="compositionally biased region" description="Polar residues" evidence="1">
    <location>
        <begin position="268"/>
        <end position="281"/>
    </location>
</feature>
<organism evidence="2 3">
    <name type="scientific">Coemansia reversa (strain ATCC 12441 / NRRL 1564)</name>
    <dbReference type="NCBI Taxonomy" id="763665"/>
    <lineage>
        <taxon>Eukaryota</taxon>
        <taxon>Fungi</taxon>
        <taxon>Fungi incertae sedis</taxon>
        <taxon>Zoopagomycota</taxon>
        <taxon>Kickxellomycotina</taxon>
        <taxon>Kickxellomycetes</taxon>
        <taxon>Kickxellales</taxon>
        <taxon>Kickxellaceae</taxon>
        <taxon>Coemansia</taxon>
    </lineage>
</organism>